<dbReference type="NCBIfam" id="TIGR00229">
    <property type="entry name" value="sensory_box"/>
    <property type="match status" value="2"/>
</dbReference>
<keyword evidence="18" id="KW-1185">Reference proteome</keyword>
<dbReference type="Gene3D" id="3.40.50.2300">
    <property type="match status" value="1"/>
</dbReference>
<feature type="modified residue" description="4-aspartylphosphate" evidence="13">
    <location>
        <position position="606"/>
    </location>
</feature>
<dbReference type="FunFam" id="3.30.565.10:FF:000010">
    <property type="entry name" value="Sensor histidine kinase RcsC"/>
    <property type="match status" value="1"/>
</dbReference>
<feature type="domain" description="Response regulatory" evidence="15">
    <location>
        <begin position="557"/>
        <end position="676"/>
    </location>
</feature>
<sequence>MMEAGIQGRRQKGECAAGFRLTLRWGVGPHHGGPLWGFFVNGLAVGVAKAAADAPHLAEELLASLPVAVRILSLRGELEYLNPAALAAVEQDRSAESVGASWPALWPAETAPAIEQAMRSAAQGEPHSLRAVQCSRAGARRWWDTTVSPMRDAGGEIHKLLAVSIDVTRSVEAEAFFNTIIQLLPTPLLVKTASDGRYVLINRAAEETFGLSGAVALGKTAFELFPQEEALLFAAEDADVIRSGETRVSEEEPITTRDSGVRYFTTKKFATYEEDRPLHLVAIGEDVTDKRAAATALKLAAAQAEAATQAKSAFLANMSHEIRTPLNGVVGVADLLARTSLTGEQIELVDIIRSCGDTLNRMLMDVLDLSKIEAGKFTLSAEAFNLAELVRSVSGLMRPTAHAKGLTFSCDIDAAAQRSVLGDPIRLRQIITNLLSNAIKFTESGSVGLCVRSVAPDRYQVEVQDTGIGFDEEVRQQLFERFQQADGTINRRFGGTGLGLAISRQLASLMDGELDAASVPGQGSRFTLTVPLASAEATAATEAGPGRLDARPTLRLSVLAVDDHAINRKIVQMSLEAAGAKVYLARDGEEAVRLFREGRFDLVFMDMQMPGLDGVAATREIRRIETERRAPRTQVVMLTANASDQHVAQALAAGADAHLAKPLKPDALLSIILQLKADIPPDIALEA</sequence>
<dbReference type="Gene3D" id="3.30.565.10">
    <property type="entry name" value="Histidine kinase-like ATPase, C-terminal domain"/>
    <property type="match status" value="1"/>
</dbReference>
<dbReference type="PRINTS" id="PR00344">
    <property type="entry name" value="BCTRLSENSOR"/>
</dbReference>
<reference evidence="18" key="1">
    <citation type="submission" date="2018-05" db="EMBL/GenBank/DDBJ databases">
        <authorList>
            <person name="Li X."/>
        </authorList>
    </citation>
    <scope>NUCLEOTIDE SEQUENCE [LARGE SCALE GENOMIC DNA]</scope>
    <source>
        <strain evidence="18">HKS-05</strain>
    </source>
</reference>
<dbReference type="Pfam" id="PF00072">
    <property type="entry name" value="Response_reg"/>
    <property type="match status" value="1"/>
</dbReference>
<evidence type="ECO:0000256" key="4">
    <source>
        <dbReference type="ARBA" id="ARBA00022553"/>
    </source>
</evidence>
<comment type="caution">
    <text evidence="17">The sequence shown here is derived from an EMBL/GenBank/DDBJ whole genome shotgun (WGS) entry which is preliminary data.</text>
</comment>
<dbReference type="AlphaFoldDB" id="A0A328B4P0"/>
<dbReference type="Proteomes" id="UP000249842">
    <property type="component" value="Unassembled WGS sequence"/>
</dbReference>
<evidence type="ECO:0000256" key="11">
    <source>
        <dbReference type="ARBA" id="ARBA00023012"/>
    </source>
</evidence>
<evidence type="ECO:0000256" key="2">
    <source>
        <dbReference type="ARBA" id="ARBA00004370"/>
    </source>
</evidence>
<dbReference type="SUPFAM" id="SSF52172">
    <property type="entry name" value="CheY-like"/>
    <property type="match status" value="1"/>
</dbReference>
<evidence type="ECO:0000256" key="7">
    <source>
        <dbReference type="ARBA" id="ARBA00022741"/>
    </source>
</evidence>
<name>A0A328B4P0_9CAUL</name>
<dbReference type="GO" id="GO:0016020">
    <property type="term" value="C:membrane"/>
    <property type="evidence" value="ECO:0007669"/>
    <property type="project" value="UniProtKB-SubCell"/>
</dbReference>
<dbReference type="SMART" id="SM00388">
    <property type="entry name" value="HisKA"/>
    <property type="match status" value="1"/>
</dbReference>
<dbReference type="FunFam" id="1.10.287.130:FF:000004">
    <property type="entry name" value="Ethylene receptor 1"/>
    <property type="match status" value="1"/>
</dbReference>
<keyword evidence="12" id="KW-0472">Membrane</keyword>
<evidence type="ECO:0000256" key="5">
    <source>
        <dbReference type="ARBA" id="ARBA00022679"/>
    </source>
</evidence>
<dbReference type="CDD" id="cd00130">
    <property type="entry name" value="PAS"/>
    <property type="match status" value="2"/>
</dbReference>
<dbReference type="InterPro" id="IPR036890">
    <property type="entry name" value="HATPase_C_sf"/>
</dbReference>
<dbReference type="InterPro" id="IPR035965">
    <property type="entry name" value="PAS-like_dom_sf"/>
</dbReference>
<organism evidence="17 18">
    <name type="scientific">Phenylobacterium hankyongense</name>
    <dbReference type="NCBI Taxonomy" id="1813876"/>
    <lineage>
        <taxon>Bacteria</taxon>
        <taxon>Pseudomonadati</taxon>
        <taxon>Pseudomonadota</taxon>
        <taxon>Alphaproteobacteria</taxon>
        <taxon>Caulobacterales</taxon>
        <taxon>Caulobacteraceae</taxon>
        <taxon>Phenylobacterium</taxon>
    </lineage>
</organism>
<dbReference type="PROSITE" id="PS50110">
    <property type="entry name" value="RESPONSE_REGULATORY"/>
    <property type="match status" value="1"/>
</dbReference>
<dbReference type="InterPro" id="IPR003594">
    <property type="entry name" value="HATPase_dom"/>
</dbReference>
<dbReference type="SUPFAM" id="SSF55874">
    <property type="entry name" value="ATPase domain of HSP90 chaperone/DNA topoisomerase II/histidine kinase"/>
    <property type="match status" value="1"/>
</dbReference>
<dbReference type="EC" id="2.7.13.3" evidence="3"/>
<evidence type="ECO:0000313" key="17">
    <source>
        <dbReference type="EMBL" id="RAK60824.1"/>
    </source>
</evidence>
<feature type="domain" description="Histidine kinase" evidence="14">
    <location>
        <begin position="317"/>
        <end position="534"/>
    </location>
</feature>
<evidence type="ECO:0000259" key="15">
    <source>
        <dbReference type="PROSITE" id="PS50110"/>
    </source>
</evidence>
<keyword evidence="4 13" id="KW-0597">Phosphoprotein</keyword>
<dbReference type="SMART" id="SM00091">
    <property type="entry name" value="PAS"/>
    <property type="match status" value="2"/>
</dbReference>
<gene>
    <name evidence="17" type="ORF">DJ021_13900</name>
</gene>
<dbReference type="SMART" id="SM00448">
    <property type="entry name" value="REC"/>
    <property type="match status" value="1"/>
</dbReference>
<dbReference type="InterPro" id="IPR005467">
    <property type="entry name" value="His_kinase_dom"/>
</dbReference>
<evidence type="ECO:0000256" key="3">
    <source>
        <dbReference type="ARBA" id="ARBA00012438"/>
    </source>
</evidence>
<feature type="domain" description="PAC" evidence="16">
    <location>
        <begin position="125"/>
        <end position="179"/>
    </location>
</feature>
<dbReference type="PROSITE" id="PS50109">
    <property type="entry name" value="HIS_KIN"/>
    <property type="match status" value="1"/>
</dbReference>
<dbReference type="InterPro" id="IPR036097">
    <property type="entry name" value="HisK_dim/P_sf"/>
</dbReference>
<comment type="catalytic activity">
    <reaction evidence="1">
        <text>ATP + protein L-histidine = ADP + protein N-phospho-L-histidine.</text>
        <dbReference type="EC" id="2.7.13.3"/>
    </reaction>
</comment>
<dbReference type="PROSITE" id="PS50113">
    <property type="entry name" value="PAC"/>
    <property type="match status" value="1"/>
</dbReference>
<proteinExistence type="predicted"/>
<dbReference type="Gene3D" id="3.30.450.20">
    <property type="entry name" value="PAS domain"/>
    <property type="match status" value="2"/>
</dbReference>
<comment type="subcellular location">
    <subcellularLocation>
        <location evidence="2">Membrane</location>
    </subcellularLocation>
</comment>
<dbReference type="InterPro" id="IPR004358">
    <property type="entry name" value="Sig_transdc_His_kin-like_C"/>
</dbReference>
<keyword evidence="10" id="KW-1133">Transmembrane helix</keyword>
<evidence type="ECO:0000256" key="8">
    <source>
        <dbReference type="ARBA" id="ARBA00022777"/>
    </source>
</evidence>
<dbReference type="OrthoDB" id="9810730at2"/>
<dbReference type="SUPFAM" id="SSF47384">
    <property type="entry name" value="Homodimeric domain of signal transducing histidine kinase"/>
    <property type="match status" value="1"/>
</dbReference>
<evidence type="ECO:0000256" key="9">
    <source>
        <dbReference type="ARBA" id="ARBA00022840"/>
    </source>
</evidence>
<dbReference type="CDD" id="cd16922">
    <property type="entry name" value="HATPase_EvgS-ArcB-TorS-like"/>
    <property type="match status" value="1"/>
</dbReference>
<evidence type="ECO:0000256" key="10">
    <source>
        <dbReference type="ARBA" id="ARBA00022989"/>
    </source>
</evidence>
<evidence type="ECO:0000256" key="13">
    <source>
        <dbReference type="PROSITE-ProRule" id="PRU00169"/>
    </source>
</evidence>
<evidence type="ECO:0000256" key="6">
    <source>
        <dbReference type="ARBA" id="ARBA00022692"/>
    </source>
</evidence>
<dbReference type="InterPro" id="IPR011006">
    <property type="entry name" value="CheY-like_superfamily"/>
</dbReference>
<dbReference type="PANTHER" id="PTHR45339:SF1">
    <property type="entry name" value="HYBRID SIGNAL TRANSDUCTION HISTIDINE KINASE J"/>
    <property type="match status" value="1"/>
</dbReference>
<keyword evidence="11" id="KW-0902">Two-component regulatory system</keyword>
<protein>
    <recommendedName>
        <fullName evidence="3">histidine kinase</fullName>
        <ecNumber evidence="3">2.7.13.3</ecNumber>
    </recommendedName>
</protein>
<dbReference type="InterPro" id="IPR000700">
    <property type="entry name" value="PAS-assoc_C"/>
</dbReference>
<keyword evidence="8 17" id="KW-0418">Kinase</keyword>
<dbReference type="InterPro" id="IPR003661">
    <property type="entry name" value="HisK_dim/P_dom"/>
</dbReference>
<dbReference type="Pfam" id="PF02518">
    <property type="entry name" value="HATPase_c"/>
    <property type="match status" value="1"/>
</dbReference>
<evidence type="ECO:0000259" key="14">
    <source>
        <dbReference type="PROSITE" id="PS50109"/>
    </source>
</evidence>
<dbReference type="CDD" id="cd00082">
    <property type="entry name" value="HisKA"/>
    <property type="match status" value="1"/>
</dbReference>
<keyword evidence="5" id="KW-0808">Transferase</keyword>
<dbReference type="GO" id="GO:0000155">
    <property type="term" value="F:phosphorelay sensor kinase activity"/>
    <property type="evidence" value="ECO:0007669"/>
    <property type="project" value="InterPro"/>
</dbReference>
<evidence type="ECO:0000313" key="18">
    <source>
        <dbReference type="Proteomes" id="UP000249842"/>
    </source>
</evidence>
<dbReference type="InterPro" id="IPR013656">
    <property type="entry name" value="PAS_4"/>
</dbReference>
<keyword evidence="6" id="KW-0812">Transmembrane</keyword>
<dbReference type="InterPro" id="IPR000014">
    <property type="entry name" value="PAS"/>
</dbReference>
<dbReference type="EMBL" id="QFYP01000001">
    <property type="protein sequence ID" value="RAK60824.1"/>
    <property type="molecule type" value="Genomic_DNA"/>
</dbReference>
<dbReference type="GO" id="GO:0005524">
    <property type="term" value="F:ATP binding"/>
    <property type="evidence" value="ECO:0007669"/>
    <property type="project" value="UniProtKB-KW"/>
</dbReference>
<keyword evidence="9" id="KW-0067">ATP-binding</keyword>
<dbReference type="Pfam" id="PF08448">
    <property type="entry name" value="PAS_4"/>
    <property type="match status" value="2"/>
</dbReference>
<dbReference type="Gene3D" id="1.10.287.130">
    <property type="match status" value="1"/>
</dbReference>
<evidence type="ECO:0000259" key="16">
    <source>
        <dbReference type="PROSITE" id="PS50113"/>
    </source>
</evidence>
<evidence type="ECO:0000256" key="1">
    <source>
        <dbReference type="ARBA" id="ARBA00000085"/>
    </source>
</evidence>
<evidence type="ECO:0000256" key="12">
    <source>
        <dbReference type="ARBA" id="ARBA00023136"/>
    </source>
</evidence>
<keyword evidence="7" id="KW-0547">Nucleotide-binding</keyword>
<dbReference type="SMART" id="SM00387">
    <property type="entry name" value="HATPase_c"/>
    <property type="match status" value="1"/>
</dbReference>
<accession>A0A328B4P0</accession>
<dbReference type="CDD" id="cd17546">
    <property type="entry name" value="REC_hyHK_CKI1_RcsC-like"/>
    <property type="match status" value="1"/>
</dbReference>
<dbReference type="PANTHER" id="PTHR45339">
    <property type="entry name" value="HYBRID SIGNAL TRANSDUCTION HISTIDINE KINASE J"/>
    <property type="match status" value="1"/>
</dbReference>
<dbReference type="InterPro" id="IPR001789">
    <property type="entry name" value="Sig_transdc_resp-reg_receiver"/>
</dbReference>
<dbReference type="Pfam" id="PF00512">
    <property type="entry name" value="HisKA"/>
    <property type="match status" value="1"/>
</dbReference>
<dbReference type="SUPFAM" id="SSF55785">
    <property type="entry name" value="PYP-like sensor domain (PAS domain)"/>
    <property type="match status" value="2"/>
</dbReference>